<comment type="similarity">
    <text evidence="7">Belongs to the binding-protein-dependent transport system permease family.</text>
</comment>
<feature type="transmembrane region" description="Helical" evidence="7">
    <location>
        <begin position="90"/>
        <end position="111"/>
    </location>
</feature>
<keyword evidence="2 7" id="KW-0813">Transport</keyword>
<dbReference type="SUPFAM" id="SSF161098">
    <property type="entry name" value="MetI-like"/>
    <property type="match status" value="1"/>
</dbReference>
<comment type="caution">
    <text evidence="9">The sequence shown here is derived from an EMBL/GenBank/DDBJ whole genome shotgun (WGS) entry which is preliminary data.</text>
</comment>
<protein>
    <submittedName>
        <fullName evidence="9">Sugar ABC transporter permease</fullName>
    </submittedName>
</protein>
<proteinExistence type="inferred from homology"/>
<dbReference type="STRING" id="1324314.BVG16_15010"/>
<evidence type="ECO:0000256" key="6">
    <source>
        <dbReference type="ARBA" id="ARBA00023136"/>
    </source>
</evidence>
<sequence length="311" mass="35913">MQMETQIKPKQRMKRSRINRLKYGEYLWGYLFIAPFFLGIAVFYIWPVLQTFYFSFTEWGAFNKYSWSGIDNYTKLASDKSLMHAFQNTLQFVICSVPLTIIFSIIAATLLNQKVRGLTLYRTLYFLPVVTMPAAVSIVWKWLYNGDYGLINYVLSFFHIKGPTWLSSADFVMYAIIIVAVWMSIGNNMIILLSGLQGISSSYYEAAEIDGARPLYKFIHITIPLLTPTIFFVTVMQLISAFQMFDLIFMMIGDKSMVIQSAQTVVFLFYKYAFIDNAKGYASTIAIVLLVIIMVVTAIQMKLQKKWVHYE</sequence>
<evidence type="ECO:0000256" key="2">
    <source>
        <dbReference type="ARBA" id="ARBA00022448"/>
    </source>
</evidence>
<comment type="subcellular location">
    <subcellularLocation>
        <location evidence="1 7">Cell membrane</location>
        <topology evidence="1 7">Multi-pass membrane protein</topology>
    </subcellularLocation>
</comment>
<dbReference type="InterPro" id="IPR035906">
    <property type="entry name" value="MetI-like_sf"/>
</dbReference>
<evidence type="ECO:0000256" key="4">
    <source>
        <dbReference type="ARBA" id="ARBA00022692"/>
    </source>
</evidence>
<dbReference type="PANTHER" id="PTHR30193:SF37">
    <property type="entry name" value="INNER MEMBRANE ABC TRANSPORTER PERMEASE PROTEIN YCJO"/>
    <property type="match status" value="1"/>
</dbReference>
<dbReference type="Pfam" id="PF00528">
    <property type="entry name" value="BPD_transp_1"/>
    <property type="match status" value="1"/>
</dbReference>
<feature type="transmembrane region" description="Helical" evidence="7">
    <location>
        <begin position="164"/>
        <end position="182"/>
    </location>
</feature>
<dbReference type="PANTHER" id="PTHR30193">
    <property type="entry name" value="ABC TRANSPORTER PERMEASE PROTEIN"/>
    <property type="match status" value="1"/>
</dbReference>
<dbReference type="EMBL" id="MSZX01000005">
    <property type="protein sequence ID" value="OPA77741.1"/>
    <property type="molecule type" value="Genomic_DNA"/>
</dbReference>
<reference evidence="9 10" key="1">
    <citation type="submission" date="2017-01" db="EMBL/GenBank/DDBJ databases">
        <title>Genome analysis of Paenibacillus selenitrireducens ES3-24.</title>
        <authorList>
            <person name="Xu D."/>
            <person name="Yao R."/>
            <person name="Zheng S."/>
        </authorList>
    </citation>
    <scope>NUCLEOTIDE SEQUENCE [LARGE SCALE GENOMIC DNA]</scope>
    <source>
        <strain evidence="9 10">ES3-24</strain>
    </source>
</reference>
<dbReference type="GO" id="GO:0005886">
    <property type="term" value="C:plasma membrane"/>
    <property type="evidence" value="ECO:0007669"/>
    <property type="project" value="UniProtKB-SubCell"/>
</dbReference>
<evidence type="ECO:0000256" key="5">
    <source>
        <dbReference type="ARBA" id="ARBA00022989"/>
    </source>
</evidence>
<evidence type="ECO:0000313" key="10">
    <source>
        <dbReference type="Proteomes" id="UP000190188"/>
    </source>
</evidence>
<name>A0A1T2XCY4_9BACL</name>
<evidence type="ECO:0000256" key="7">
    <source>
        <dbReference type="RuleBase" id="RU363032"/>
    </source>
</evidence>
<dbReference type="Proteomes" id="UP000190188">
    <property type="component" value="Unassembled WGS sequence"/>
</dbReference>
<evidence type="ECO:0000259" key="8">
    <source>
        <dbReference type="PROSITE" id="PS50928"/>
    </source>
</evidence>
<keyword evidence="6 7" id="KW-0472">Membrane</keyword>
<dbReference type="InterPro" id="IPR051393">
    <property type="entry name" value="ABC_transporter_permease"/>
</dbReference>
<dbReference type="CDD" id="cd06261">
    <property type="entry name" value="TM_PBP2"/>
    <property type="match status" value="1"/>
</dbReference>
<dbReference type="InterPro" id="IPR000515">
    <property type="entry name" value="MetI-like"/>
</dbReference>
<dbReference type="PROSITE" id="PS50928">
    <property type="entry name" value="ABC_TM1"/>
    <property type="match status" value="1"/>
</dbReference>
<feature type="domain" description="ABC transmembrane type-1" evidence="8">
    <location>
        <begin position="86"/>
        <end position="300"/>
    </location>
</feature>
<dbReference type="Gene3D" id="1.10.3720.10">
    <property type="entry name" value="MetI-like"/>
    <property type="match status" value="1"/>
</dbReference>
<feature type="transmembrane region" description="Helical" evidence="7">
    <location>
        <begin position="281"/>
        <end position="299"/>
    </location>
</feature>
<feature type="transmembrane region" description="Helical" evidence="7">
    <location>
        <begin position="123"/>
        <end position="144"/>
    </location>
</feature>
<feature type="transmembrane region" description="Helical" evidence="7">
    <location>
        <begin position="21"/>
        <end position="46"/>
    </location>
</feature>
<dbReference type="AlphaFoldDB" id="A0A1T2XCY4"/>
<feature type="transmembrane region" description="Helical" evidence="7">
    <location>
        <begin position="218"/>
        <end position="245"/>
    </location>
</feature>
<evidence type="ECO:0000256" key="3">
    <source>
        <dbReference type="ARBA" id="ARBA00022475"/>
    </source>
</evidence>
<organism evidence="9 10">
    <name type="scientific">Paenibacillus selenitireducens</name>
    <dbReference type="NCBI Taxonomy" id="1324314"/>
    <lineage>
        <taxon>Bacteria</taxon>
        <taxon>Bacillati</taxon>
        <taxon>Bacillota</taxon>
        <taxon>Bacilli</taxon>
        <taxon>Bacillales</taxon>
        <taxon>Paenibacillaceae</taxon>
        <taxon>Paenibacillus</taxon>
    </lineage>
</organism>
<gene>
    <name evidence="9" type="ORF">BVG16_15010</name>
</gene>
<keyword evidence="3" id="KW-1003">Cell membrane</keyword>
<evidence type="ECO:0000313" key="9">
    <source>
        <dbReference type="EMBL" id="OPA77741.1"/>
    </source>
</evidence>
<keyword evidence="5 7" id="KW-1133">Transmembrane helix</keyword>
<accession>A0A1T2XCY4</accession>
<dbReference type="GO" id="GO:0055085">
    <property type="term" value="P:transmembrane transport"/>
    <property type="evidence" value="ECO:0007669"/>
    <property type="project" value="InterPro"/>
</dbReference>
<keyword evidence="10" id="KW-1185">Reference proteome</keyword>
<dbReference type="RefSeq" id="WP_233147045.1">
    <property type="nucleotide sequence ID" value="NZ_MSZX01000005.1"/>
</dbReference>
<evidence type="ECO:0000256" key="1">
    <source>
        <dbReference type="ARBA" id="ARBA00004651"/>
    </source>
</evidence>
<keyword evidence="4 7" id="KW-0812">Transmembrane</keyword>